<protein>
    <submittedName>
        <fullName evidence="3">Mucin-associated surface protein (MASP)</fullName>
    </submittedName>
</protein>
<proteinExistence type="predicted"/>
<dbReference type="KEGG" id="emi:Emin_0513"/>
<accession>B2KCE8</accession>
<name>B2KCE8_ELUMP</name>
<feature type="compositionally biased region" description="Basic and acidic residues" evidence="1">
    <location>
        <begin position="43"/>
        <end position="52"/>
    </location>
</feature>
<dbReference type="PROSITE" id="PS51257">
    <property type="entry name" value="PROKAR_LIPOPROTEIN"/>
    <property type="match status" value="1"/>
</dbReference>
<dbReference type="AlphaFoldDB" id="B2KCE8"/>
<dbReference type="RefSeq" id="WP_012414684.1">
    <property type="nucleotide sequence ID" value="NC_010644.1"/>
</dbReference>
<feature type="chain" id="PRO_5002779847" evidence="2">
    <location>
        <begin position="19"/>
        <end position="102"/>
    </location>
</feature>
<dbReference type="Proteomes" id="UP000001029">
    <property type="component" value="Chromosome"/>
</dbReference>
<gene>
    <name evidence="3" type="ordered locus">Emin_0513</name>
</gene>
<dbReference type="EMBL" id="CP001055">
    <property type="protein sequence ID" value="ACC98069.1"/>
    <property type="molecule type" value="Genomic_DNA"/>
</dbReference>
<evidence type="ECO:0000256" key="2">
    <source>
        <dbReference type="SAM" id="SignalP"/>
    </source>
</evidence>
<feature type="compositionally biased region" description="Basic and acidic residues" evidence="1">
    <location>
        <begin position="76"/>
        <end position="102"/>
    </location>
</feature>
<organism evidence="3 4">
    <name type="scientific">Elusimicrobium minutum (strain Pei191)</name>
    <dbReference type="NCBI Taxonomy" id="445932"/>
    <lineage>
        <taxon>Bacteria</taxon>
        <taxon>Pseudomonadati</taxon>
        <taxon>Elusimicrobiota</taxon>
        <taxon>Elusimicrobia</taxon>
        <taxon>Elusimicrobiales</taxon>
        <taxon>Elusimicrobiaceae</taxon>
        <taxon>Elusimicrobium</taxon>
    </lineage>
</organism>
<sequence>MKKLAVLAVSAAVLSLCACTTTQPDGTAKVVTAADVQQASTDARNKVTEAKETYNTAKTAASSSSSSSNASATAKETAKQKADEAKKQAEAEKKAWKEALTW</sequence>
<dbReference type="STRING" id="445932.Emin_0513"/>
<reference evidence="3 4" key="1">
    <citation type="journal article" date="2009" name="Appl. Environ. Microbiol.">
        <title>Genomic analysis of 'Elusimicrobium minutum,' the first cultivated representative of the phylum 'Elusimicrobia' (formerly termite group 1).</title>
        <authorList>
            <person name="Herlemann D.P.R."/>
            <person name="Geissinger O."/>
            <person name="Ikeda-Ohtsubo W."/>
            <person name="Kunin V."/>
            <person name="Sun H."/>
            <person name="Lapidus A."/>
            <person name="Hugenholtz P."/>
            <person name="Brune A."/>
        </authorList>
    </citation>
    <scope>NUCLEOTIDE SEQUENCE [LARGE SCALE GENOMIC DNA]</scope>
    <source>
        <strain evidence="3 4">Pei191</strain>
    </source>
</reference>
<dbReference type="HOGENOM" id="CLU_2272956_0_0_0"/>
<evidence type="ECO:0000313" key="4">
    <source>
        <dbReference type="Proteomes" id="UP000001029"/>
    </source>
</evidence>
<keyword evidence="2" id="KW-0732">Signal</keyword>
<evidence type="ECO:0000313" key="3">
    <source>
        <dbReference type="EMBL" id="ACC98069.1"/>
    </source>
</evidence>
<evidence type="ECO:0000256" key="1">
    <source>
        <dbReference type="SAM" id="MobiDB-lite"/>
    </source>
</evidence>
<keyword evidence="4" id="KW-1185">Reference proteome</keyword>
<feature type="compositionally biased region" description="Low complexity" evidence="1">
    <location>
        <begin position="56"/>
        <end position="75"/>
    </location>
</feature>
<feature type="signal peptide" evidence="2">
    <location>
        <begin position="1"/>
        <end position="18"/>
    </location>
</feature>
<feature type="region of interest" description="Disordered" evidence="1">
    <location>
        <begin position="40"/>
        <end position="102"/>
    </location>
</feature>